<dbReference type="PANTHER" id="PTHR38048:SF2">
    <property type="entry name" value="HEMERYTHRIN-LIKE DOMAIN-CONTAINING PROTEIN"/>
    <property type="match status" value="1"/>
</dbReference>
<name>A0A084GE99_PSEDA</name>
<sequence>MAPVYADQPFKLLHTPIYELPKDEKPDFIQSLASDMVLVHNILIRGLNSIILQAPHIQPEDEIAFCQYILHWSQFLEIHHSGEEKYFFPAVERLSGQKGLMTVNVNQHDKFHAQADDFADYAKACIAGTEKFSRQEVVKRVDSFAENLVTHLNDEIPTILGLREFGLEKMKPLMAVVEKEVKEGMGSMTFTGGLPWFLCSNDVGFEDGLWADFPPGVAPKVISFVCRHLTFGVHADWWKFGPCDRFGKLQPLYAGPKE</sequence>
<comment type="caution">
    <text evidence="2">The sequence shown here is derived from an EMBL/GenBank/DDBJ whole genome shotgun (WGS) entry which is preliminary data.</text>
</comment>
<evidence type="ECO:0000313" key="3">
    <source>
        <dbReference type="Proteomes" id="UP000028545"/>
    </source>
</evidence>
<organism evidence="2 3">
    <name type="scientific">Pseudallescheria apiosperma</name>
    <name type="common">Scedosporium apiospermum</name>
    <dbReference type="NCBI Taxonomy" id="563466"/>
    <lineage>
        <taxon>Eukaryota</taxon>
        <taxon>Fungi</taxon>
        <taxon>Dikarya</taxon>
        <taxon>Ascomycota</taxon>
        <taxon>Pezizomycotina</taxon>
        <taxon>Sordariomycetes</taxon>
        <taxon>Hypocreomycetidae</taxon>
        <taxon>Microascales</taxon>
        <taxon>Microascaceae</taxon>
        <taxon>Scedosporium</taxon>
    </lineage>
</organism>
<gene>
    <name evidence="2" type="ORF">SAPIO_CDS2029</name>
</gene>
<keyword evidence="3" id="KW-1185">Reference proteome</keyword>
<dbReference type="OrthoDB" id="58416at2759"/>
<reference evidence="2 3" key="1">
    <citation type="journal article" date="2014" name="Genome Announc.">
        <title>Draft genome sequence of the pathogenic fungus Scedosporium apiospermum.</title>
        <authorList>
            <person name="Vandeputte P."/>
            <person name="Ghamrawi S."/>
            <person name="Rechenmann M."/>
            <person name="Iltis A."/>
            <person name="Giraud S."/>
            <person name="Fleury M."/>
            <person name="Thornton C."/>
            <person name="Delhaes L."/>
            <person name="Meyer W."/>
            <person name="Papon N."/>
            <person name="Bouchara J.P."/>
        </authorList>
    </citation>
    <scope>NUCLEOTIDE SEQUENCE [LARGE SCALE GENOMIC DNA]</scope>
    <source>
        <strain evidence="2 3">IHEM 14462</strain>
    </source>
</reference>
<dbReference type="Gene3D" id="1.20.120.520">
    <property type="entry name" value="nmb1532 protein domain like"/>
    <property type="match status" value="1"/>
</dbReference>
<dbReference type="VEuPathDB" id="FungiDB:SAPIO_CDS2029"/>
<proteinExistence type="predicted"/>
<feature type="domain" description="Hemerythrin-like" evidence="1">
    <location>
        <begin position="37"/>
        <end position="155"/>
    </location>
</feature>
<dbReference type="Pfam" id="PF01814">
    <property type="entry name" value="Hemerythrin"/>
    <property type="match status" value="1"/>
</dbReference>
<dbReference type="GeneID" id="27721101"/>
<dbReference type="CDD" id="cd12108">
    <property type="entry name" value="Hr-like"/>
    <property type="match status" value="1"/>
</dbReference>
<dbReference type="PANTHER" id="PTHR38048">
    <property type="entry name" value="EXPRESSED PROTEIN"/>
    <property type="match status" value="1"/>
</dbReference>
<dbReference type="RefSeq" id="XP_016645460.1">
    <property type="nucleotide sequence ID" value="XM_016785163.1"/>
</dbReference>
<dbReference type="AlphaFoldDB" id="A0A084GE99"/>
<dbReference type="InterPro" id="IPR012312">
    <property type="entry name" value="Hemerythrin-like"/>
</dbReference>
<dbReference type="EMBL" id="JOWA01000077">
    <property type="protein sequence ID" value="KEZ45661.1"/>
    <property type="molecule type" value="Genomic_DNA"/>
</dbReference>
<dbReference type="HOGENOM" id="CLU_066708_0_0_1"/>
<dbReference type="KEGG" id="sapo:SAPIO_CDS2029"/>
<protein>
    <recommendedName>
        <fullName evidence="1">Hemerythrin-like domain-containing protein</fullName>
    </recommendedName>
</protein>
<dbReference type="Proteomes" id="UP000028545">
    <property type="component" value="Unassembled WGS sequence"/>
</dbReference>
<evidence type="ECO:0000259" key="1">
    <source>
        <dbReference type="Pfam" id="PF01814"/>
    </source>
</evidence>
<dbReference type="OMA" id="NEMAFAH"/>
<dbReference type="InterPro" id="IPR053206">
    <property type="entry name" value="Dimeric_xanthone_biosynth"/>
</dbReference>
<accession>A0A084GE99</accession>
<evidence type="ECO:0000313" key="2">
    <source>
        <dbReference type="EMBL" id="KEZ45661.1"/>
    </source>
</evidence>